<evidence type="ECO:0000313" key="2">
    <source>
        <dbReference type="EMBL" id="NML46933.1"/>
    </source>
</evidence>
<sequence>MKVTLRPFLLFAATLMAALPGFAQSPAVTSNLTAQRVEIANGKAVLSPAEKAKPGDMVEYSGTYRNAGTGSVDKLVATIPVPAGTTFVAGSAEPAKAQASTDGTRFAPMPLMRTVRLPDGTSRQEPVPLADYRYVRWEVGTLAAHADTVVKLRVQIDAAGGAVAASKP</sequence>
<organism evidence="2 3">
    <name type="scientific">Ramlibacter agri</name>
    <dbReference type="NCBI Taxonomy" id="2728837"/>
    <lineage>
        <taxon>Bacteria</taxon>
        <taxon>Pseudomonadati</taxon>
        <taxon>Pseudomonadota</taxon>
        <taxon>Betaproteobacteria</taxon>
        <taxon>Burkholderiales</taxon>
        <taxon>Comamonadaceae</taxon>
        <taxon>Ramlibacter</taxon>
    </lineage>
</organism>
<feature type="signal peptide" evidence="1">
    <location>
        <begin position="1"/>
        <end position="23"/>
    </location>
</feature>
<dbReference type="RefSeq" id="WP_169421170.1">
    <property type="nucleotide sequence ID" value="NZ_JABBFX010000002.1"/>
</dbReference>
<proteinExistence type="predicted"/>
<keyword evidence="1" id="KW-0732">Signal</keyword>
<keyword evidence="3" id="KW-1185">Reference proteome</keyword>
<reference evidence="2 3" key="1">
    <citation type="submission" date="2020-04" db="EMBL/GenBank/DDBJ databases">
        <title>Ramlibacter sp. G-1-2-2 isolated from soil.</title>
        <authorList>
            <person name="Dahal R.H."/>
        </authorList>
    </citation>
    <scope>NUCLEOTIDE SEQUENCE [LARGE SCALE GENOMIC DNA]</scope>
    <source>
        <strain evidence="2 3">G-1-2-2</strain>
    </source>
</reference>
<feature type="chain" id="PRO_5033042233" evidence="1">
    <location>
        <begin position="24"/>
        <end position="168"/>
    </location>
</feature>
<dbReference type="NCBIfam" id="TIGR01451">
    <property type="entry name" value="B_ant_repeat"/>
    <property type="match status" value="1"/>
</dbReference>
<accession>A0A848HEG9</accession>
<protein>
    <submittedName>
        <fullName evidence="2">DUF11 domain-containing protein</fullName>
    </submittedName>
</protein>
<name>A0A848HEG9_9BURK</name>
<gene>
    <name evidence="2" type="ORF">HHL11_24520</name>
</gene>
<comment type="caution">
    <text evidence="2">The sequence shown here is derived from an EMBL/GenBank/DDBJ whole genome shotgun (WGS) entry which is preliminary data.</text>
</comment>
<dbReference type="EMBL" id="JABBFX010000002">
    <property type="protein sequence ID" value="NML46933.1"/>
    <property type="molecule type" value="Genomic_DNA"/>
</dbReference>
<dbReference type="Proteomes" id="UP000541185">
    <property type="component" value="Unassembled WGS sequence"/>
</dbReference>
<dbReference type="AlphaFoldDB" id="A0A848HEG9"/>
<evidence type="ECO:0000313" key="3">
    <source>
        <dbReference type="Proteomes" id="UP000541185"/>
    </source>
</evidence>
<dbReference type="InterPro" id="IPR047589">
    <property type="entry name" value="DUF11_rpt"/>
</dbReference>
<evidence type="ECO:0000256" key="1">
    <source>
        <dbReference type="SAM" id="SignalP"/>
    </source>
</evidence>